<dbReference type="Gene3D" id="2.60.40.10">
    <property type="entry name" value="Immunoglobulins"/>
    <property type="match status" value="6"/>
</dbReference>
<comment type="caution">
    <text evidence="5">The sequence shown here is derived from an EMBL/GenBank/DDBJ whole genome shotgun (WGS) entry which is preliminary data.</text>
</comment>
<dbReference type="GO" id="GO:0005096">
    <property type="term" value="F:GTPase activator activity"/>
    <property type="evidence" value="ECO:0007669"/>
    <property type="project" value="UniProtKB-KW"/>
</dbReference>
<evidence type="ECO:0000256" key="1">
    <source>
        <dbReference type="ARBA" id="ARBA00022468"/>
    </source>
</evidence>
<dbReference type="OrthoDB" id="5572587at2759"/>
<dbReference type="Proteomes" id="UP001149090">
    <property type="component" value="Unassembled WGS sequence"/>
</dbReference>
<dbReference type="SMART" id="SM00323">
    <property type="entry name" value="RasGAP"/>
    <property type="match status" value="1"/>
</dbReference>
<feature type="domain" description="Fibronectin type-III" evidence="4">
    <location>
        <begin position="73"/>
        <end position="166"/>
    </location>
</feature>
<dbReference type="InterPro" id="IPR001936">
    <property type="entry name" value="RasGAP_dom"/>
</dbReference>
<dbReference type="InterPro" id="IPR013783">
    <property type="entry name" value="Ig-like_fold"/>
</dbReference>
<evidence type="ECO:0000256" key="2">
    <source>
        <dbReference type="SAM" id="Phobius"/>
    </source>
</evidence>
<evidence type="ECO:0000259" key="3">
    <source>
        <dbReference type="PROSITE" id="PS50018"/>
    </source>
</evidence>
<dbReference type="PANTHER" id="PTHR10194">
    <property type="entry name" value="RAS GTPASE-ACTIVATING PROTEINS"/>
    <property type="match status" value="1"/>
</dbReference>
<dbReference type="Gene3D" id="1.10.506.10">
    <property type="entry name" value="GTPase Activation - p120gap, domain 1"/>
    <property type="match status" value="2"/>
</dbReference>
<dbReference type="EMBL" id="JAPDFW010000006">
    <property type="protein sequence ID" value="KAJ5080612.1"/>
    <property type="molecule type" value="Genomic_DNA"/>
</dbReference>
<dbReference type="PROSITE" id="PS50018">
    <property type="entry name" value="RAS_GTPASE_ACTIV_2"/>
    <property type="match status" value="1"/>
</dbReference>
<sequence>MDLINYYFSYELESSTIIFSNKTLLPPDKTDYNLTVDYSGEYKMRITSINGNGQALWSDYFYYSTENAVGPSAVVNLTANNTDSFSIKLDWETPVYNGGASIEAYTAEIVWSTDPNVNYSITTISTSVFFTSLYFGQYEISVWATNAAGDGELNQMNFSLPDIPGSVPGEVLNLIQTNAYYTSFTVSWDAAFDNGAPILTYYLNIKELQRNYTWYNTSVSPTQLTFTDEPILSGSYGVYVIAENRFGNSTDTFRMANTLSSTVPAQMSDINATSNSSISFNVTWTDPNNGGSLITGYLLNYTLLETSASFIKTIDVGTFEYTVTDVLSGNYSICMKAININGESNFWSNVVDVETLPPTYPTSIVGFDSIATRTSLNISWIGPESNGGAEVTGYYVAYEISPTSKEKYRKTTDAKNLGLSYNFTAQPKLDLEGLLTQTFYTFTVIATNSFYNGTATEFEASTAQYAPAQIKGVVLKGVTSTSLTIGWDDPNDSEITGYNISINGTVVLTIEAASQFLATVTDLEPAVYYAVAVCAFVGNYTGNYSEPLEVVTDPDVPGPVSSMSLDSSTDNSLTIKWSAANPNGKPIEYYLVNATDGSSQPLLAYPVSTKTTFANLKASTKYYFTITAHNSIGDSETSPQQDFSTKAKLNVGLIAGLTVSLCSVGIIIAVIVVWKRKAPKIPKLPPPPDFTPFMYGTIYEAEFSDEEKQKIEGMADLKEIIVDPELDLVKALFRVVRPSDADSLCRATTFLLEGDGKETGLDLIKYTIRKETNEIIDPTTLFRSNSFASKLLGVYSKLYGLPYLYRTIAFEIFMICQELTDPVEVDERKLQDVKEDVDLEDPDINSIDVNKWRLLVSGQKILHRICKSASRTPVQFKEISRELQQRISYKFPDSRDLAVGSFFFLRFICPSIIAPDAYGLVSSAPSDTARRHLVLVAKTLQNVANGTKFKEESLEDLSIFISANKQKAYDFFDQIAQPVERTEEVAQIQIPKNVLDSSLAVFHRFISFHKDRLLEDLEENDPDLKAKLIPIIERIGEPIKRQKTKI</sequence>
<dbReference type="SMART" id="SM00060">
    <property type="entry name" value="FN3"/>
    <property type="match status" value="6"/>
</dbReference>
<name>A0A9Q0LX50_ANAIG</name>
<feature type="domain" description="Fibronectin type-III" evidence="4">
    <location>
        <begin position="360"/>
        <end position="465"/>
    </location>
</feature>
<dbReference type="AlphaFoldDB" id="A0A9Q0LX50"/>
<dbReference type="PROSITE" id="PS50853">
    <property type="entry name" value="FN3"/>
    <property type="match status" value="6"/>
</dbReference>
<protein>
    <submittedName>
        <fullName evidence="5">Ras gtpase-activating protein</fullName>
    </submittedName>
</protein>
<reference evidence="5" key="1">
    <citation type="submission" date="2022-10" db="EMBL/GenBank/DDBJ databases">
        <title>Novel sulphate-reducing endosymbionts in the free-living metamonad Anaeramoeba.</title>
        <authorList>
            <person name="Jerlstrom-Hultqvist J."/>
            <person name="Cepicka I."/>
            <person name="Gallot-Lavallee L."/>
            <person name="Salas-Leiva D."/>
            <person name="Curtis B.A."/>
            <person name="Zahonova K."/>
            <person name="Pipaliya S."/>
            <person name="Dacks J."/>
            <person name="Roger A.J."/>
        </authorList>
    </citation>
    <scope>NUCLEOTIDE SEQUENCE</scope>
    <source>
        <strain evidence="5">BMAN</strain>
    </source>
</reference>
<dbReference type="InterPro" id="IPR039360">
    <property type="entry name" value="Ras_GTPase"/>
</dbReference>
<feature type="domain" description="Fibronectin type-III" evidence="4">
    <location>
        <begin position="466"/>
        <end position="555"/>
    </location>
</feature>
<feature type="domain" description="Fibronectin type-III" evidence="4">
    <location>
        <begin position="167"/>
        <end position="265"/>
    </location>
</feature>
<proteinExistence type="predicted"/>
<feature type="transmembrane region" description="Helical" evidence="2">
    <location>
        <begin position="651"/>
        <end position="674"/>
    </location>
</feature>
<evidence type="ECO:0000313" key="5">
    <source>
        <dbReference type="EMBL" id="KAJ5080612.1"/>
    </source>
</evidence>
<dbReference type="InterPro" id="IPR036116">
    <property type="entry name" value="FN3_sf"/>
</dbReference>
<dbReference type="InterPro" id="IPR008936">
    <property type="entry name" value="Rho_GTPase_activation_prot"/>
</dbReference>
<feature type="domain" description="Ras-GAP" evidence="3">
    <location>
        <begin position="742"/>
        <end position="945"/>
    </location>
</feature>
<dbReference type="Pfam" id="PF00041">
    <property type="entry name" value="fn3"/>
    <property type="match status" value="4"/>
</dbReference>
<evidence type="ECO:0000313" key="6">
    <source>
        <dbReference type="Proteomes" id="UP001149090"/>
    </source>
</evidence>
<keyword evidence="1" id="KW-0343">GTPase activation</keyword>
<dbReference type="CDD" id="cd00063">
    <property type="entry name" value="FN3"/>
    <property type="match status" value="6"/>
</dbReference>
<keyword evidence="2" id="KW-0812">Transmembrane</keyword>
<keyword evidence="6" id="KW-1185">Reference proteome</keyword>
<dbReference type="PANTHER" id="PTHR10194:SF60">
    <property type="entry name" value="RAS GTPASE-ACTIVATING PROTEIN RASKOL"/>
    <property type="match status" value="1"/>
</dbReference>
<feature type="domain" description="Fibronectin type-III" evidence="4">
    <location>
        <begin position="559"/>
        <end position="648"/>
    </location>
</feature>
<feature type="domain" description="Fibronectin type-III" evidence="4">
    <location>
        <begin position="266"/>
        <end position="358"/>
    </location>
</feature>
<evidence type="ECO:0000259" key="4">
    <source>
        <dbReference type="PROSITE" id="PS50853"/>
    </source>
</evidence>
<accession>A0A9Q0LX50</accession>
<keyword evidence="2" id="KW-1133">Transmembrane helix</keyword>
<dbReference type="Pfam" id="PF00616">
    <property type="entry name" value="RasGAP"/>
    <property type="match status" value="1"/>
</dbReference>
<keyword evidence="2" id="KW-0472">Membrane</keyword>
<dbReference type="SUPFAM" id="SSF49265">
    <property type="entry name" value="Fibronectin type III"/>
    <property type="match status" value="4"/>
</dbReference>
<gene>
    <name evidence="5" type="ORF">M0811_13928</name>
</gene>
<dbReference type="InterPro" id="IPR003961">
    <property type="entry name" value="FN3_dom"/>
</dbReference>
<organism evidence="5 6">
    <name type="scientific">Anaeramoeba ignava</name>
    <name type="common">Anaerobic marine amoeba</name>
    <dbReference type="NCBI Taxonomy" id="1746090"/>
    <lineage>
        <taxon>Eukaryota</taxon>
        <taxon>Metamonada</taxon>
        <taxon>Anaeramoebidae</taxon>
        <taxon>Anaeramoeba</taxon>
    </lineage>
</organism>
<dbReference type="SUPFAM" id="SSF48350">
    <property type="entry name" value="GTPase activation domain, GAP"/>
    <property type="match status" value="1"/>
</dbReference>